<gene>
    <name evidence="2" type="ORF">BWZ43_17260</name>
</gene>
<sequence length="76" mass="8501">MFIIVPFGKTKIEVILNTKRGNKMAKRKAEVNAASKHNQTPKRNLAESEFSAEFASGEEAMKHANRNSKKGRKGKN</sequence>
<proteinExistence type="predicted"/>
<feature type="compositionally biased region" description="Low complexity" evidence="1">
    <location>
        <begin position="47"/>
        <end position="58"/>
    </location>
</feature>
<dbReference type="EMBL" id="MTLA01000223">
    <property type="protein sequence ID" value="OOP67151.1"/>
    <property type="molecule type" value="Genomic_DNA"/>
</dbReference>
<name>A0A8E2I5L6_9BACI</name>
<feature type="compositionally biased region" description="Basic residues" evidence="1">
    <location>
        <begin position="63"/>
        <end position="76"/>
    </location>
</feature>
<accession>A0A8E2I5L6</accession>
<evidence type="ECO:0000256" key="1">
    <source>
        <dbReference type="SAM" id="MobiDB-lite"/>
    </source>
</evidence>
<evidence type="ECO:0000313" key="2">
    <source>
        <dbReference type="EMBL" id="OOP67151.1"/>
    </source>
</evidence>
<feature type="region of interest" description="Disordered" evidence="1">
    <location>
        <begin position="27"/>
        <end position="76"/>
    </location>
</feature>
<evidence type="ECO:0000313" key="3">
    <source>
        <dbReference type="Proteomes" id="UP000189761"/>
    </source>
</evidence>
<reference evidence="2 3" key="1">
    <citation type="submission" date="2017-01" db="EMBL/GenBank/DDBJ databases">
        <title>Draft genome sequence of Bacillus oleronius.</title>
        <authorList>
            <person name="Allam M."/>
        </authorList>
    </citation>
    <scope>NUCLEOTIDE SEQUENCE [LARGE SCALE GENOMIC DNA]</scope>
    <source>
        <strain evidence="2 3">DSM 9356</strain>
    </source>
</reference>
<comment type="caution">
    <text evidence="2">The sequence shown here is derived from an EMBL/GenBank/DDBJ whole genome shotgun (WGS) entry which is preliminary data.</text>
</comment>
<dbReference type="AlphaFoldDB" id="A0A8E2I5L6"/>
<organism evidence="2 3">
    <name type="scientific">Heyndrickxia oleronia</name>
    <dbReference type="NCBI Taxonomy" id="38875"/>
    <lineage>
        <taxon>Bacteria</taxon>
        <taxon>Bacillati</taxon>
        <taxon>Bacillota</taxon>
        <taxon>Bacilli</taxon>
        <taxon>Bacillales</taxon>
        <taxon>Bacillaceae</taxon>
        <taxon>Heyndrickxia</taxon>
    </lineage>
</organism>
<dbReference type="Proteomes" id="UP000189761">
    <property type="component" value="Unassembled WGS sequence"/>
</dbReference>
<protein>
    <submittedName>
        <fullName evidence="2">Uncharacterized protein</fullName>
    </submittedName>
</protein>
<keyword evidence="3" id="KW-1185">Reference proteome</keyword>